<organism evidence="1 3">
    <name type="scientific">Medicago truncatula</name>
    <name type="common">Barrel medic</name>
    <name type="synonym">Medicago tribuloides</name>
    <dbReference type="NCBI Taxonomy" id="3880"/>
    <lineage>
        <taxon>Eukaryota</taxon>
        <taxon>Viridiplantae</taxon>
        <taxon>Streptophyta</taxon>
        <taxon>Embryophyta</taxon>
        <taxon>Tracheophyta</taxon>
        <taxon>Spermatophyta</taxon>
        <taxon>Magnoliopsida</taxon>
        <taxon>eudicotyledons</taxon>
        <taxon>Gunneridae</taxon>
        <taxon>Pentapetalae</taxon>
        <taxon>rosids</taxon>
        <taxon>fabids</taxon>
        <taxon>Fabales</taxon>
        <taxon>Fabaceae</taxon>
        <taxon>Papilionoideae</taxon>
        <taxon>50 kb inversion clade</taxon>
        <taxon>NPAAA clade</taxon>
        <taxon>Hologalegina</taxon>
        <taxon>IRL clade</taxon>
        <taxon>Trifolieae</taxon>
        <taxon>Medicago</taxon>
    </lineage>
</organism>
<protein>
    <submittedName>
        <fullName evidence="1">DUF674 family protein</fullName>
    </submittedName>
</protein>
<evidence type="ECO:0000313" key="1">
    <source>
        <dbReference type="EMBL" id="KEH38286.1"/>
    </source>
</evidence>
<dbReference type="Pfam" id="PF05056">
    <property type="entry name" value="DUF674"/>
    <property type="match status" value="1"/>
</dbReference>
<reference evidence="1 3" key="2">
    <citation type="journal article" date="2014" name="BMC Genomics">
        <title>An improved genome release (version Mt4.0) for the model legume Medicago truncatula.</title>
        <authorList>
            <person name="Tang H."/>
            <person name="Krishnakumar V."/>
            <person name="Bidwell S."/>
            <person name="Rosen B."/>
            <person name="Chan A."/>
            <person name="Zhou S."/>
            <person name="Gentzbittel L."/>
            <person name="Childs K.L."/>
            <person name="Yandell M."/>
            <person name="Gundlach H."/>
            <person name="Mayer K.F."/>
            <person name="Schwartz D.C."/>
            <person name="Town C.D."/>
        </authorList>
    </citation>
    <scope>GENOME REANNOTATION</scope>
    <source>
        <strain evidence="1">A17</strain>
        <strain evidence="2 3">cv. Jemalong A17</strain>
    </source>
</reference>
<reference evidence="1 3" key="1">
    <citation type="journal article" date="2011" name="Nature">
        <title>The Medicago genome provides insight into the evolution of rhizobial symbioses.</title>
        <authorList>
            <person name="Young N.D."/>
            <person name="Debelle F."/>
            <person name="Oldroyd G.E."/>
            <person name="Geurts R."/>
            <person name="Cannon S.B."/>
            <person name="Udvardi M.K."/>
            <person name="Benedito V.A."/>
            <person name="Mayer K.F."/>
            <person name="Gouzy J."/>
            <person name="Schoof H."/>
            <person name="Van de Peer Y."/>
            <person name="Proost S."/>
            <person name="Cook D.R."/>
            <person name="Meyers B.C."/>
            <person name="Spannagl M."/>
            <person name="Cheung F."/>
            <person name="De Mita S."/>
            <person name="Krishnakumar V."/>
            <person name="Gundlach H."/>
            <person name="Zhou S."/>
            <person name="Mudge J."/>
            <person name="Bharti A.K."/>
            <person name="Murray J.D."/>
            <person name="Naoumkina M.A."/>
            <person name="Rosen B."/>
            <person name="Silverstein K.A."/>
            <person name="Tang H."/>
            <person name="Rombauts S."/>
            <person name="Zhao P.X."/>
            <person name="Zhou P."/>
            <person name="Barbe V."/>
            <person name="Bardou P."/>
            <person name="Bechner M."/>
            <person name="Bellec A."/>
            <person name="Berger A."/>
            <person name="Berges H."/>
            <person name="Bidwell S."/>
            <person name="Bisseling T."/>
            <person name="Choisne N."/>
            <person name="Couloux A."/>
            <person name="Denny R."/>
            <person name="Deshpande S."/>
            <person name="Dai X."/>
            <person name="Doyle J.J."/>
            <person name="Dudez A.M."/>
            <person name="Farmer A.D."/>
            <person name="Fouteau S."/>
            <person name="Franken C."/>
            <person name="Gibelin C."/>
            <person name="Gish J."/>
            <person name="Goldstein S."/>
            <person name="Gonzalez A.J."/>
            <person name="Green P.J."/>
            <person name="Hallab A."/>
            <person name="Hartog M."/>
            <person name="Hua A."/>
            <person name="Humphray S.J."/>
            <person name="Jeong D.H."/>
            <person name="Jing Y."/>
            <person name="Jocker A."/>
            <person name="Kenton S.M."/>
            <person name="Kim D.J."/>
            <person name="Klee K."/>
            <person name="Lai H."/>
            <person name="Lang C."/>
            <person name="Lin S."/>
            <person name="Macmil S.L."/>
            <person name="Magdelenat G."/>
            <person name="Matthews L."/>
            <person name="McCorrison J."/>
            <person name="Monaghan E.L."/>
            <person name="Mun J.H."/>
            <person name="Najar F.Z."/>
            <person name="Nicholson C."/>
            <person name="Noirot C."/>
            <person name="O'Bleness M."/>
            <person name="Paule C.R."/>
            <person name="Poulain J."/>
            <person name="Prion F."/>
            <person name="Qin B."/>
            <person name="Qu C."/>
            <person name="Retzel E.F."/>
            <person name="Riddle C."/>
            <person name="Sallet E."/>
            <person name="Samain S."/>
            <person name="Samson N."/>
            <person name="Sanders I."/>
            <person name="Saurat O."/>
            <person name="Scarpelli C."/>
            <person name="Schiex T."/>
            <person name="Segurens B."/>
            <person name="Severin A.J."/>
            <person name="Sherrier D.J."/>
            <person name="Shi R."/>
            <person name="Sims S."/>
            <person name="Singer S.R."/>
            <person name="Sinharoy S."/>
            <person name="Sterck L."/>
            <person name="Viollet A."/>
            <person name="Wang B.B."/>
            <person name="Wang K."/>
            <person name="Wang M."/>
            <person name="Wang X."/>
            <person name="Warfsmann J."/>
            <person name="Weissenbach J."/>
            <person name="White D.D."/>
            <person name="White J.D."/>
            <person name="Wiley G.B."/>
            <person name="Wincker P."/>
            <person name="Xing Y."/>
            <person name="Yang L."/>
            <person name="Yao Z."/>
            <person name="Ying F."/>
            <person name="Zhai J."/>
            <person name="Zhou L."/>
            <person name="Zuber A."/>
            <person name="Denarie J."/>
            <person name="Dixon R.A."/>
            <person name="May G.D."/>
            <person name="Schwartz D.C."/>
            <person name="Rogers J."/>
            <person name="Quetier F."/>
            <person name="Town C.D."/>
            <person name="Roe B.A."/>
        </authorList>
    </citation>
    <scope>NUCLEOTIDE SEQUENCE [LARGE SCALE GENOMIC DNA]</scope>
    <source>
        <strain evidence="1">A17</strain>
        <strain evidence="2 3">cv. Jemalong A17</strain>
    </source>
</reference>
<dbReference type="EMBL" id="CM001218">
    <property type="protein sequence ID" value="KEH38286.1"/>
    <property type="molecule type" value="Genomic_DNA"/>
</dbReference>
<evidence type="ECO:0000313" key="2">
    <source>
        <dbReference type="EnsemblPlants" id="KEH38286"/>
    </source>
</evidence>
<dbReference type="EnsemblPlants" id="KEH38286">
    <property type="protein sequence ID" value="KEH38286"/>
    <property type="gene ID" value="MTR_2g067310"/>
</dbReference>
<accession>A0A072V9J2</accession>
<name>A0A072V9J2_MEDTR</name>
<dbReference type="PANTHER" id="PTHR33103:SF27">
    <property type="entry name" value="OS04G0594700 PROTEIN"/>
    <property type="match status" value="1"/>
</dbReference>
<sequence length="243" mass="26477">MAGEKKGGLLFANQQLMAGENTARLISANASDDGSTFRMDLARVVLKLSNIDVLTGNKGQLLYAEAGKDFVGALFSFLTLLLGTISRLVAKESDIDAVKFGSLSTLHHSVSDLDELYLCILCARTRNCEGDICGSRISSVRNQKFICGKDMTCVGDGFVKETATFIIRDDLCVMPNDLGASLRLLQTHGVLQMLEGIYILLLQCQNDSNASMQNHGKPSISHFVKRSATKILFSILFLVSFQL</sequence>
<proteinExistence type="predicted"/>
<reference evidence="2" key="3">
    <citation type="submission" date="2015-04" db="UniProtKB">
        <authorList>
            <consortium name="EnsemblPlants"/>
        </authorList>
    </citation>
    <scope>IDENTIFICATION</scope>
    <source>
        <strain evidence="2">cv. Jemalong A17</strain>
    </source>
</reference>
<dbReference type="AlphaFoldDB" id="A0A072V9J2"/>
<keyword evidence="3" id="KW-1185">Reference proteome</keyword>
<dbReference type="PANTHER" id="PTHR33103">
    <property type="entry name" value="OS01G0153900 PROTEIN"/>
    <property type="match status" value="1"/>
</dbReference>
<dbReference type="Gene3D" id="1.10.520.10">
    <property type="match status" value="1"/>
</dbReference>
<dbReference type="InterPro" id="IPR007750">
    <property type="entry name" value="DUF674"/>
</dbReference>
<evidence type="ECO:0000313" key="3">
    <source>
        <dbReference type="Proteomes" id="UP000002051"/>
    </source>
</evidence>
<dbReference type="Gene3D" id="1.10.420.10">
    <property type="entry name" value="Peroxidase, domain 2"/>
    <property type="match status" value="1"/>
</dbReference>
<dbReference type="HOGENOM" id="CLU_1144040_0_0_1"/>
<dbReference type="Proteomes" id="UP000002051">
    <property type="component" value="Chromosome 2"/>
</dbReference>
<gene>
    <name evidence="1" type="ordered locus">MTR_2g067310</name>
</gene>